<dbReference type="RefSeq" id="XP_031862527.1">
    <property type="nucleotide sequence ID" value="XM_032003205.1"/>
</dbReference>
<accession>A0A5M6C8T0</accession>
<name>A0A5M6C8T0_9TREE</name>
<dbReference type="Gene3D" id="3.40.50.720">
    <property type="entry name" value="NAD(P)-binding Rossmann-like Domain"/>
    <property type="match status" value="1"/>
</dbReference>
<dbReference type="AlphaFoldDB" id="A0A5M6C8T0"/>
<keyword evidence="2" id="KW-0521">NADP</keyword>
<comment type="similarity">
    <text evidence="1">Belongs to the short-chain dehydrogenases/reductases (SDR) family.</text>
</comment>
<reference evidence="4" key="1">
    <citation type="submission" date="2017-08" db="EMBL/GenBank/DDBJ databases">
        <authorList>
            <person name="Cuomo C."/>
            <person name="Billmyre B."/>
            <person name="Heitman J."/>
        </authorList>
    </citation>
    <scope>NUCLEOTIDE SEQUENCE</scope>
    <source>
        <strain evidence="4">CBS 12478</strain>
    </source>
</reference>
<dbReference type="Proteomes" id="UP000322225">
    <property type="component" value="Chromosome 9"/>
</dbReference>
<dbReference type="PRINTS" id="PR00081">
    <property type="entry name" value="GDHRDH"/>
</dbReference>
<evidence type="ECO:0000256" key="2">
    <source>
        <dbReference type="ARBA" id="ARBA00022857"/>
    </source>
</evidence>
<dbReference type="EMBL" id="CP144059">
    <property type="protein sequence ID" value="WWD20707.1"/>
    <property type="molecule type" value="Genomic_DNA"/>
</dbReference>
<dbReference type="OrthoDB" id="191139at2759"/>
<dbReference type="InterPro" id="IPR002347">
    <property type="entry name" value="SDR_fam"/>
</dbReference>
<protein>
    <submittedName>
        <fullName evidence="4">Uncharacterized protein</fullName>
    </submittedName>
</protein>
<proteinExistence type="inferred from homology"/>
<evidence type="ECO:0000256" key="3">
    <source>
        <dbReference type="ARBA" id="ARBA00023002"/>
    </source>
</evidence>
<dbReference type="InterPro" id="IPR036291">
    <property type="entry name" value="NAD(P)-bd_dom_sf"/>
</dbReference>
<dbReference type="Pfam" id="PF00106">
    <property type="entry name" value="adh_short"/>
    <property type="match status" value="1"/>
</dbReference>
<keyword evidence="5" id="KW-1185">Reference proteome</keyword>
<evidence type="ECO:0000313" key="5">
    <source>
        <dbReference type="Proteomes" id="UP000322225"/>
    </source>
</evidence>
<organism evidence="4 5">
    <name type="scientific">Kwoniella shandongensis</name>
    <dbReference type="NCBI Taxonomy" id="1734106"/>
    <lineage>
        <taxon>Eukaryota</taxon>
        <taxon>Fungi</taxon>
        <taxon>Dikarya</taxon>
        <taxon>Basidiomycota</taxon>
        <taxon>Agaricomycotina</taxon>
        <taxon>Tremellomycetes</taxon>
        <taxon>Tremellales</taxon>
        <taxon>Cryptococcaceae</taxon>
        <taxon>Kwoniella</taxon>
    </lineage>
</organism>
<sequence length="267" mass="29443">MSYWDLSKMVWPPRTSYTTDQIPDLSGKVALVTGGNKGIGKEMIHHLLRKNAKVYLGARSASKAEAAIEELYQLTGKKAIFLEVDMADFDSVKTAAANFLKQEERLDILFNNAGILSASTEKKSPQGYELALTTNTLSPYLFTKLLLPTLKSTAASTGTPTRMVWAISSAPFFFKNNYLDYSTFKLESLGNPPLGGNLLYGQSKSGAAMLAQQLARKVPQQDGEVYFLSIDPGGIRTDLFDEMGSVRMWFQNTFINNPVWKGALTSL</sequence>
<gene>
    <name evidence="4" type="ORF">CI109_105183</name>
</gene>
<evidence type="ECO:0000313" key="4">
    <source>
        <dbReference type="EMBL" id="WWD20707.1"/>
    </source>
</evidence>
<dbReference type="PANTHER" id="PTHR24320">
    <property type="entry name" value="RETINOL DEHYDROGENASE"/>
    <property type="match status" value="1"/>
</dbReference>
<reference evidence="4" key="2">
    <citation type="submission" date="2024-01" db="EMBL/GenBank/DDBJ databases">
        <title>Comparative genomics of Cryptococcus and Kwoniella reveals pathogenesis evolution and contrasting modes of karyotype evolution via chromosome fusion or intercentromeric recombination.</title>
        <authorList>
            <person name="Coelho M.A."/>
            <person name="David-Palma M."/>
            <person name="Shea T."/>
            <person name="Bowers K."/>
            <person name="McGinley-Smith S."/>
            <person name="Mohammad A.W."/>
            <person name="Gnirke A."/>
            <person name="Yurkov A.M."/>
            <person name="Nowrousian M."/>
            <person name="Sun S."/>
            <person name="Cuomo C.A."/>
            <person name="Heitman J."/>
        </authorList>
    </citation>
    <scope>NUCLEOTIDE SEQUENCE</scope>
    <source>
        <strain evidence="4">CBS 12478</strain>
    </source>
</reference>
<keyword evidence="3" id="KW-0560">Oxidoreductase</keyword>
<dbReference type="GeneID" id="43587324"/>
<dbReference type="KEGG" id="ksn:43587324"/>
<dbReference type="PANTHER" id="PTHR24320:SF236">
    <property type="entry name" value="SHORT-CHAIN DEHYDROGENASE-RELATED"/>
    <property type="match status" value="1"/>
</dbReference>
<dbReference type="GO" id="GO:0016491">
    <property type="term" value="F:oxidoreductase activity"/>
    <property type="evidence" value="ECO:0007669"/>
    <property type="project" value="UniProtKB-KW"/>
</dbReference>
<evidence type="ECO:0000256" key="1">
    <source>
        <dbReference type="ARBA" id="ARBA00006484"/>
    </source>
</evidence>
<dbReference type="SUPFAM" id="SSF51735">
    <property type="entry name" value="NAD(P)-binding Rossmann-fold domains"/>
    <property type="match status" value="1"/>
</dbReference>